<dbReference type="Proteomes" id="UP001283361">
    <property type="component" value="Unassembled WGS sequence"/>
</dbReference>
<dbReference type="SUPFAM" id="SSF51556">
    <property type="entry name" value="Metallo-dependent hydrolases"/>
    <property type="match status" value="1"/>
</dbReference>
<proteinExistence type="predicted"/>
<gene>
    <name evidence="1" type="ORF">RRG08_059280</name>
</gene>
<sequence>MHENVGTANEASSSPEWVVSNKELRYDIKSPRRLAEMAFTAIPPNHLWFGGGLSTGMAALAQYRGWEDHQRGGELIRGRSAALTLHWVVLTILANRLGAADQESPTLSRCARGVGVVVVFCWPQFYPDNISRVMNVPGFVAAIGNHPSQAARIMSPDLEKLGMLLRNPKVSALGKSSLDGQNGVDMGKQEALLRQFLATAD</sequence>
<keyword evidence="2" id="KW-1185">Reference proteome</keyword>
<protein>
    <submittedName>
        <fullName evidence="1">Uncharacterized protein</fullName>
    </submittedName>
</protein>
<reference evidence="1" key="1">
    <citation type="journal article" date="2023" name="G3 (Bethesda)">
        <title>A reference genome for the long-term kleptoplast-retaining sea slug Elysia crispata morphotype clarki.</title>
        <authorList>
            <person name="Eastman K.E."/>
            <person name="Pendleton A.L."/>
            <person name="Shaikh M.A."/>
            <person name="Suttiyut T."/>
            <person name="Ogas R."/>
            <person name="Tomko P."/>
            <person name="Gavelis G."/>
            <person name="Widhalm J.R."/>
            <person name="Wisecaver J.H."/>
        </authorList>
    </citation>
    <scope>NUCLEOTIDE SEQUENCE</scope>
    <source>
        <strain evidence="1">ECLA1</strain>
    </source>
</reference>
<evidence type="ECO:0000313" key="1">
    <source>
        <dbReference type="EMBL" id="KAK3796549.1"/>
    </source>
</evidence>
<dbReference type="EMBL" id="JAWDGP010000873">
    <property type="protein sequence ID" value="KAK3796549.1"/>
    <property type="molecule type" value="Genomic_DNA"/>
</dbReference>
<comment type="caution">
    <text evidence="1">The sequence shown here is derived from an EMBL/GenBank/DDBJ whole genome shotgun (WGS) entry which is preliminary data.</text>
</comment>
<name>A0AAE1AZK9_9GAST</name>
<dbReference type="InterPro" id="IPR032466">
    <property type="entry name" value="Metal_Hydrolase"/>
</dbReference>
<dbReference type="Gene3D" id="3.20.20.140">
    <property type="entry name" value="Metal-dependent hydrolases"/>
    <property type="match status" value="1"/>
</dbReference>
<accession>A0AAE1AZK9</accession>
<organism evidence="1 2">
    <name type="scientific">Elysia crispata</name>
    <name type="common">lettuce slug</name>
    <dbReference type="NCBI Taxonomy" id="231223"/>
    <lineage>
        <taxon>Eukaryota</taxon>
        <taxon>Metazoa</taxon>
        <taxon>Spiralia</taxon>
        <taxon>Lophotrochozoa</taxon>
        <taxon>Mollusca</taxon>
        <taxon>Gastropoda</taxon>
        <taxon>Heterobranchia</taxon>
        <taxon>Euthyneura</taxon>
        <taxon>Panpulmonata</taxon>
        <taxon>Sacoglossa</taxon>
        <taxon>Placobranchoidea</taxon>
        <taxon>Plakobranchidae</taxon>
        <taxon>Elysia</taxon>
    </lineage>
</organism>
<dbReference type="AlphaFoldDB" id="A0AAE1AZK9"/>
<evidence type="ECO:0000313" key="2">
    <source>
        <dbReference type="Proteomes" id="UP001283361"/>
    </source>
</evidence>